<dbReference type="Pfam" id="PF07508">
    <property type="entry name" value="Recombinase"/>
    <property type="match status" value="1"/>
</dbReference>
<protein>
    <submittedName>
        <fullName evidence="5">Recombinase family protein</fullName>
    </submittedName>
</protein>
<dbReference type="InterPro" id="IPR006119">
    <property type="entry name" value="Resolv_N"/>
</dbReference>
<dbReference type="InterPro" id="IPR050639">
    <property type="entry name" value="SSR_resolvase"/>
</dbReference>
<keyword evidence="2" id="KW-0233">DNA recombination</keyword>
<dbReference type="InterPro" id="IPR038109">
    <property type="entry name" value="DNA_bind_recomb_sf"/>
</dbReference>
<dbReference type="PANTHER" id="PTHR30461:SF2">
    <property type="entry name" value="SERINE RECOMBINASE PINE-RELATED"/>
    <property type="match status" value="1"/>
</dbReference>
<sequence>MSVTQVVRILGIIRQSRTHADAVSVEMQKALIERRVEDLNRRDPSKQYVLVGWAIDAGVSADKTTPWERPELGPWLNERFDEFDIAISWKLDRVCRSILDFARFIQWLDDHKKSYLCVDDPIDLSTPIGRAVAQIMAILAELELNNIKTRNKEARKSLHANGRWAGGRIPYGFMPVKLDDGWTLKANPEEAEIVHWMVEQAISGASGGVIAHQLNKRGIKTALARQVEASGRKPKKEIEWNSVTVNIILRSRTLIGQLEIDILEDGKKVGTRIVTGADRRPVEYCEPLISLDKWAQLQKVMNTKGKKSERQIEGSRNSSLLRKVGKCGVCGLGLHYSGAERFRRYRCGSRVANSNGSLQPVCLNPSIQAPLLEEILVDSIMDRFGNLPRIQKVHMAGEDHTAELAQLEENIATIRREKYAGFFDGSEDEYFNLMKKWTDRRAELLKQPVKPAGYRYVDTGQSVAEYWQDLDREARNRFLQEMRVTIAYDRTSGATSYQIDYGDLEAIERIARGIA</sequence>
<dbReference type="InterPro" id="IPR011109">
    <property type="entry name" value="DNA_bind_recombinase_dom"/>
</dbReference>
<evidence type="ECO:0000259" key="3">
    <source>
        <dbReference type="PROSITE" id="PS51736"/>
    </source>
</evidence>
<feature type="domain" description="Resolvase/invertase-type recombinase catalytic" evidence="3">
    <location>
        <begin position="8"/>
        <end position="162"/>
    </location>
</feature>
<dbReference type="PROSITE" id="PS51737">
    <property type="entry name" value="RECOMBINASE_DNA_BIND"/>
    <property type="match status" value="1"/>
</dbReference>
<gene>
    <name evidence="5" type="ORF">ACFHYQ_27330</name>
</gene>
<keyword evidence="1" id="KW-0238">DNA-binding</keyword>
<accession>A0ABV6UCU2</accession>
<evidence type="ECO:0000259" key="4">
    <source>
        <dbReference type="PROSITE" id="PS51737"/>
    </source>
</evidence>
<dbReference type="InterPro" id="IPR036162">
    <property type="entry name" value="Resolvase-like_N_sf"/>
</dbReference>
<evidence type="ECO:0000256" key="2">
    <source>
        <dbReference type="ARBA" id="ARBA00023172"/>
    </source>
</evidence>
<dbReference type="EMBL" id="JBHMQT010000063">
    <property type="protein sequence ID" value="MFC0866016.1"/>
    <property type="molecule type" value="Genomic_DNA"/>
</dbReference>
<feature type="domain" description="Recombinase" evidence="4">
    <location>
        <begin position="170"/>
        <end position="307"/>
    </location>
</feature>
<dbReference type="Pfam" id="PF00239">
    <property type="entry name" value="Resolvase"/>
    <property type="match status" value="1"/>
</dbReference>
<evidence type="ECO:0000313" key="6">
    <source>
        <dbReference type="Proteomes" id="UP001589870"/>
    </source>
</evidence>
<dbReference type="CDD" id="cd00338">
    <property type="entry name" value="Ser_Recombinase"/>
    <property type="match status" value="1"/>
</dbReference>
<comment type="caution">
    <text evidence="5">The sequence shown here is derived from an EMBL/GenBank/DDBJ whole genome shotgun (WGS) entry which is preliminary data.</text>
</comment>
<dbReference type="SMART" id="SM00857">
    <property type="entry name" value="Resolvase"/>
    <property type="match status" value="1"/>
</dbReference>
<reference evidence="5 6" key="1">
    <citation type="submission" date="2024-09" db="EMBL/GenBank/DDBJ databases">
        <authorList>
            <person name="Sun Q."/>
            <person name="Mori K."/>
        </authorList>
    </citation>
    <scope>NUCLEOTIDE SEQUENCE [LARGE SCALE GENOMIC DNA]</scope>
    <source>
        <strain evidence="5 6">TBRC 1851</strain>
    </source>
</reference>
<dbReference type="PROSITE" id="PS51736">
    <property type="entry name" value="RECOMBINASES_3"/>
    <property type="match status" value="1"/>
</dbReference>
<organism evidence="5 6">
    <name type="scientific">Sphaerimonospora cavernae</name>
    <dbReference type="NCBI Taxonomy" id="1740611"/>
    <lineage>
        <taxon>Bacteria</taxon>
        <taxon>Bacillati</taxon>
        <taxon>Actinomycetota</taxon>
        <taxon>Actinomycetes</taxon>
        <taxon>Streptosporangiales</taxon>
        <taxon>Streptosporangiaceae</taxon>
        <taxon>Sphaerimonospora</taxon>
    </lineage>
</organism>
<keyword evidence="6" id="KW-1185">Reference proteome</keyword>
<evidence type="ECO:0000256" key="1">
    <source>
        <dbReference type="ARBA" id="ARBA00023125"/>
    </source>
</evidence>
<proteinExistence type="predicted"/>
<dbReference type="SUPFAM" id="SSF53041">
    <property type="entry name" value="Resolvase-like"/>
    <property type="match status" value="1"/>
</dbReference>
<name>A0ABV6UCU2_9ACTN</name>
<dbReference type="RefSeq" id="WP_394304021.1">
    <property type="nucleotide sequence ID" value="NZ_JBHMQT010000063.1"/>
</dbReference>
<dbReference type="Gene3D" id="3.40.50.1390">
    <property type="entry name" value="Resolvase, N-terminal catalytic domain"/>
    <property type="match status" value="1"/>
</dbReference>
<dbReference type="Gene3D" id="3.90.1750.20">
    <property type="entry name" value="Putative Large Serine Recombinase, Chain B, Domain 2"/>
    <property type="match status" value="1"/>
</dbReference>
<dbReference type="PANTHER" id="PTHR30461">
    <property type="entry name" value="DNA-INVERTASE FROM LAMBDOID PROPHAGE"/>
    <property type="match status" value="1"/>
</dbReference>
<dbReference type="Proteomes" id="UP001589870">
    <property type="component" value="Unassembled WGS sequence"/>
</dbReference>
<evidence type="ECO:0000313" key="5">
    <source>
        <dbReference type="EMBL" id="MFC0866016.1"/>
    </source>
</evidence>